<proteinExistence type="predicted"/>
<feature type="transmembrane region" description="Helical" evidence="6">
    <location>
        <begin position="399"/>
        <end position="418"/>
    </location>
</feature>
<feature type="transmembrane region" description="Helical" evidence="6">
    <location>
        <begin position="47"/>
        <end position="65"/>
    </location>
</feature>
<evidence type="ECO:0000256" key="3">
    <source>
        <dbReference type="ARBA" id="ARBA00022692"/>
    </source>
</evidence>
<reference evidence="7" key="1">
    <citation type="submission" date="2021-04" db="EMBL/GenBank/DDBJ databases">
        <title>Genome seq and assembly of Bacillus sp.</title>
        <authorList>
            <person name="Chhetri G."/>
        </authorList>
    </citation>
    <scope>NUCLEOTIDE SEQUENCE</scope>
    <source>
        <strain evidence="7">RG28</strain>
    </source>
</reference>
<dbReference type="InterPro" id="IPR050833">
    <property type="entry name" value="Poly_Biosynth_Transport"/>
</dbReference>
<keyword evidence="3 6" id="KW-0812">Transmembrane</keyword>
<feature type="transmembrane region" description="Helical" evidence="6">
    <location>
        <begin position="493"/>
        <end position="512"/>
    </location>
</feature>
<dbReference type="CDD" id="cd13124">
    <property type="entry name" value="MATE_SpoVB_like"/>
    <property type="match status" value="1"/>
</dbReference>
<dbReference type="Proteomes" id="UP000682134">
    <property type="component" value="Unassembled WGS sequence"/>
</dbReference>
<dbReference type="InterPro" id="IPR024923">
    <property type="entry name" value="PG_synth_SpoVB"/>
</dbReference>
<comment type="subcellular location">
    <subcellularLocation>
        <location evidence="1">Cell membrane</location>
        <topology evidence="1">Multi-pass membrane protein</topology>
    </subcellularLocation>
</comment>
<evidence type="ECO:0000313" key="8">
    <source>
        <dbReference type="Proteomes" id="UP000682134"/>
    </source>
</evidence>
<comment type="caution">
    <text evidence="7">The sequence shown here is derived from an EMBL/GenBank/DDBJ whole genome shotgun (WGS) entry which is preliminary data.</text>
</comment>
<feature type="transmembrane region" description="Helical" evidence="6">
    <location>
        <begin position="298"/>
        <end position="320"/>
    </location>
</feature>
<gene>
    <name evidence="7" type="ORF">J5Y03_14405</name>
</gene>
<dbReference type="EMBL" id="JAGIYQ010000010">
    <property type="protein sequence ID" value="MBP0726350.1"/>
    <property type="molecule type" value="Genomic_DNA"/>
</dbReference>
<evidence type="ECO:0000313" key="7">
    <source>
        <dbReference type="EMBL" id="MBP0726350.1"/>
    </source>
</evidence>
<evidence type="ECO:0000256" key="4">
    <source>
        <dbReference type="ARBA" id="ARBA00022989"/>
    </source>
</evidence>
<feature type="transmembrane region" description="Helical" evidence="6">
    <location>
        <begin position="197"/>
        <end position="215"/>
    </location>
</feature>
<dbReference type="PANTHER" id="PTHR30250:SF21">
    <property type="entry name" value="LIPID II FLIPPASE MURJ"/>
    <property type="match status" value="1"/>
</dbReference>
<dbReference type="PANTHER" id="PTHR30250">
    <property type="entry name" value="PST FAMILY PREDICTED COLANIC ACID TRANSPORTER"/>
    <property type="match status" value="1"/>
</dbReference>
<evidence type="ECO:0000256" key="5">
    <source>
        <dbReference type="ARBA" id="ARBA00023136"/>
    </source>
</evidence>
<feature type="transmembrane region" description="Helical" evidence="6">
    <location>
        <begin position="12"/>
        <end position="35"/>
    </location>
</feature>
<feature type="transmembrane region" description="Helical" evidence="6">
    <location>
        <begin position="332"/>
        <end position="356"/>
    </location>
</feature>
<feature type="transmembrane region" description="Helical" evidence="6">
    <location>
        <begin position="463"/>
        <end position="487"/>
    </location>
</feature>
<dbReference type="PIRSF" id="PIRSF038958">
    <property type="entry name" value="PG_synth_SpoVB"/>
    <property type="match status" value="1"/>
</dbReference>
<dbReference type="Pfam" id="PF01943">
    <property type="entry name" value="Polysacc_synt"/>
    <property type="match status" value="1"/>
</dbReference>
<accession>A0A940SJT0</accession>
<dbReference type="AlphaFoldDB" id="A0A940SJT0"/>
<feature type="transmembrane region" description="Helical" evidence="6">
    <location>
        <begin position="85"/>
        <end position="107"/>
    </location>
</feature>
<evidence type="ECO:0000256" key="2">
    <source>
        <dbReference type="ARBA" id="ARBA00022475"/>
    </source>
</evidence>
<keyword evidence="5 6" id="KW-0472">Membrane</keyword>
<dbReference type="RefSeq" id="WP_209406690.1">
    <property type="nucleotide sequence ID" value="NZ_JAGIYQ010000010.1"/>
</dbReference>
<dbReference type="GO" id="GO:0005886">
    <property type="term" value="C:plasma membrane"/>
    <property type="evidence" value="ECO:0007669"/>
    <property type="project" value="UniProtKB-SubCell"/>
</dbReference>
<feature type="transmembrane region" description="Helical" evidence="6">
    <location>
        <begin position="368"/>
        <end position="390"/>
    </location>
</feature>
<feature type="transmembrane region" description="Helical" evidence="6">
    <location>
        <begin position="424"/>
        <end position="443"/>
    </location>
</feature>
<sequence>MSDSKFLKGTLILTVGTFFIKFLGMIYVIPFYHLVGTQGGALYNYGYNPYTIFLSIATAGVPLAVSKFVSKYNALGQYRTSRKMFTSGLTLLTITGILSFLILYIIAPYIAPATDPKYGNSTQDIVMVIRMTSVALIIVPMQSIIRGFFQGHQSMGPTTMSQLIEQIVRIIFLLGSCYLVIKVFHGSIALAIGWSTFAAFVGAAAGLGILLWYWFSRKKYLDELLEKDTTGIDIPLSTMFKELLTYAIPFVFVGMAIPLYTQIDNQTFNHAMISIGKGKIADTALSILNMYARQLSNIPVSLATAFSLTLVPTITKFYIAKDHKGLQRQVSQIFQLVLFLTAPAAIGMAVLGYPLYTAFFSSSDLGGMLLTWCAPNSIFFALYSISAAVLQGINKQKHAVLGTLYGVIIKAVINIPLIKLMQANGSILATEIGFTVSIVYICIQIKRQANISFNLILRRSLLIMIFVTIMAIAVKIVESICSLFLSYEASRGQAIMILIPSILVGMIVYIYLSAKSGLMEKMLGKTITSKMKRIVLRRG</sequence>
<evidence type="ECO:0000256" key="6">
    <source>
        <dbReference type="SAM" id="Phobius"/>
    </source>
</evidence>
<keyword evidence="8" id="KW-1185">Reference proteome</keyword>
<feature type="transmembrane region" description="Helical" evidence="6">
    <location>
        <begin position="243"/>
        <end position="263"/>
    </location>
</feature>
<organism evidence="7 8">
    <name type="scientific">Gottfriedia endophytica</name>
    <dbReference type="NCBI Taxonomy" id="2820819"/>
    <lineage>
        <taxon>Bacteria</taxon>
        <taxon>Bacillati</taxon>
        <taxon>Bacillota</taxon>
        <taxon>Bacilli</taxon>
        <taxon>Bacillales</taxon>
        <taxon>Bacillaceae</taxon>
        <taxon>Gottfriedia</taxon>
    </lineage>
</organism>
<keyword evidence="2" id="KW-1003">Cell membrane</keyword>
<protein>
    <submittedName>
        <fullName evidence="7">Polysaccharide biosynthesis protein</fullName>
    </submittedName>
</protein>
<name>A0A940SJT0_9BACI</name>
<feature type="transmembrane region" description="Helical" evidence="6">
    <location>
        <begin position="170"/>
        <end position="191"/>
    </location>
</feature>
<dbReference type="InterPro" id="IPR002797">
    <property type="entry name" value="Polysacc_synth"/>
</dbReference>
<feature type="transmembrane region" description="Helical" evidence="6">
    <location>
        <begin position="127"/>
        <end position="149"/>
    </location>
</feature>
<evidence type="ECO:0000256" key="1">
    <source>
        <dbReference type="ARBA" id="ARBA00004651"/>
    </source>
</evidence>
<keyword evidence="4 6" id="KW-1133">Transmembrane helix</keyword>